<evidence type="ECO:0008006" key="3">
    <source>
        <dbReference type="Google" id="ProtNLM"/>
    </source>
</evidence>
<dbReference type="Proteomes" id="UP000509302">
    <property type="component" value="Chromosome"/>
</dbReference>
<accession>A0A7H9ARA2</accession>
<dbReference type="EMBL" id="CP058595">
    <property type="protein sequence ID" value="QLG45939.1"/>
    <property type="molecule type" value="Genomic_DNA"/>
</dbReference>
<name>A0A7H9ARA2_9FLAO</name>
<reference evidence="1 2" key="1">
    <citation type="journal article" date="2006" name="Int. J. Syst. Evol. Microbiol.">
        <title>Costertonia aggregata gen. nov., sp. nov., a mesophilic marine bacterium of the family Flavobacteriaceae, isolated from a mature biofilm.</title>
        <authorList>
            <person name="Kwon K.K."/>
            <person name="Lee Y.K."/>
            <person name="Lee H.K."/>
        </authorList>
    </citation>
    <scope>NUCLEOTIDE SEQUENCE [LARGE SCALE GENOMIC DNA]</scope>
    <source>
        <strain evidence="1 2">KCCM 42265</strain>
    </source>
</reference>
<dbReference type="AlphaFoldDB" id="A0A7H9ARA2"/>
<proteinExistence type="predicted"/>
<sequence length="49" mass="5499">MTKDSQARPIQSFPVFGNSTIDLADIDNDSKLELTVKDQDNSLIVYKIN</sequence>
<protein>
    <recommendedName>
        <fullName evidence="3">VCBS repeat-containing protein</fullName>
    </recommendedName>
</protein>
<evidence type="ECO:0000313" key="1">
    <source>
        <dbReference type="EMBL" id="QLG45939.1"/>
    </source>
</evidence>
<gene>
    <name evidence="1" type="ORF">HYG79_11450</name>
</gene>
<dbReference type="RefSeq" id="WP_179242225.1">
    <property type="nucleotide sequence ID" value="NZ_CP058595.1"/>
</dbReference>
<dbReference type="KEGG" id="cagg:HYG79_11450"/>
<evidence type="ECO:0000313" key="2">
    <source>
        <dbReference type="Proteomes" id="UP000509302"/>
    </source>
</evidence>
<keyword evidence="2" id="KW-1185">Reference proteome</keyword>
<organism evidence="1 2">
    <name type="scientific">Costertonia aggregata</name>
    <dbReference type="NCBI Taxonomy" id="343403"/>
    <lineage>
        <taxon>Bacteria</taxon>
        <taxon>Pseudomonadati</taxon>
        <taxon>Bacteroidota</taxon>
        <taxon>Flavobacteriia</taxon>
        <taxon>Flavobacteriales</taxon>
        <taxon>Flavobacteriaceae</taxon>
        <taxon>Costertonia</taxon>
    </lineage>
</organism>